<protein>
    <submittedName>
        <fullName evidence="1">Uncharacterized protein</fullName>
    </submittedName>
</protein>
<reference evidence="1 2" key="1">
    <citation type="submission" date="2021-08" db="EMBL/GenBank/DDBJ databases">
        <title>Draft Genome Sequence of Phanerochaete sordida strain YK-624.</title>
        <authorList>
            <person name="Mori T."/>
            <person name="Dohra H."/>
            <person name="Suzuki T."/>
            <person name="Kawagishi H."/>
            <person name="Hirai H."/>
        </authorList>
    </citation>
    <scope>NUCLEOTIDE SEQUENCE [LARGE SCALE GENOMIC DNA]</scope>
    <source>
        <strain evidence="1 2">YK-624</strain>
    </source>
</reference>
<name>A0A9P3GAZ7_9APHY</name>
<organism evidence="1 2">
    <name type="scientific">Phanerochaete sordida</name>
    <dbReference type="NCBI Taxonomy" id="48140"/>
    <lineage>
        <taxon>Eukaryota</taxon>
        <taxon>Fungi</taxon>
        <taxon>Dikarya</taxon>
        <taxon>Basidiomycota</taxon>
        <taxon>Agaricomycotina</taxon>
        <taxon>Agaricomycetes</taxon>
        <taxon>Polyporales</taxon>
        <taxon>Phanerochaetaceae</taxon>
        <taxon>Phanerochaete</taxon>
    </lineage>
</organism>
<comment type="caution">
    <text evidence="1">The sequence shown here is derived from an EMBL/GenBank/DDBJ whole genome shotgun (WGS) entry which is preliminary data.</text>
</comment>
<evidence type="ECO:0000313" key="2">
    <source>
        <dbReference type="Proteomes" id="UP000703269"/>
    </source>
</evidence>
<gene>
    <name evidence="1" type="ORF">PsYK624_067290</name>
</gene>
<dbReference type="EMBL" id="BPQB01000017">
    <property type="protein sequence ID" value="GJE90585.1"/>
    <property type="molecule type" value="Genomic_DNA"/>
</dbReference>
<dbReference type="Proteomes" id="UP000703269">
    <property type="component" value="Unassembled WGS sequence"/>
</dbReference>
<accession>A0A9P3GAZ7</accession>
<evidence type="ECO:0000313" key="1">
    <source>
        <dbReference type="EMBL" id="GJE90585.1"/>
    </source>
</evidence>
<keyword evidence="2" id="KW-1185">Reference proteome</keyword>
<proteinExistence type="predicted"/>
<dbReference type="AlphaFoldDB" id="A0A9P3GAZ7"/>
<sequence>MAMENPKNVAFTALEYPLSALYLNVVLANLNARSFLRSSGSGEIPGVYDTSSADLEQRAVRMVPLQSVKRGTSTETADNAVKVHIDRSVTLKSDTDSIAGQKAVTLP</sequence>